<dbReference type="PANTHER" id="PTHR42957:SF1">
    <property type="entry name" value="HELICASE MJ1565-RELATED"/>
    <property type="match status" value="1"/>
</dbReference>
<dbReference type="PANTHER" id="PTHR42957">
    <property type="entry name" value="HELICASE MJ1565-RELATED"/>
    <property type="match status" value="1"/>
</dbReference>
<sequence length="1619" mass="176695">MNTGLPPVLLDLISSLLDEHMEETAAGHCVRVDDLASPDASAIAARMDGRQTEIDVRVLTVNRPGHPLEIEVDHAVELRNRKQRPLLLLIPEGTGHAASSLDNSFEPLPLIDLLRMASDRLEADLAAAPGATIVTELKRVLGRARQIEPWARFLGDVKNDPTANTIGEHLWQVGLVPDLGGESLESRLRRNHKAVAAIARPLRTTARVADRLINAELKDEPVRESLLAFFERDVDSLSDNTKWARELGQRYPGRLTFEQWPMVELQQAALSALTVVSFRRDNDLADPQCKLRLGDDGQLYCDVAPDHPGTVVVKWSTQPSKVTSVASWRVEVLPPEDFRLPDTIPIATTKVKGEKRTARLRVDVTEDDLAAGTLFVARVQALDADGNELTLHDESLACADSDQFVVQLREHVPERGARKTGAASLAEAVLRVAVESGGDLSEDAPSWDVAGKAFGVRIGGRRIVFVRVSHVIVDLQRQMTDSLADALAFESISPVGEPIDPADAVRISLSLPPALSERRRRLFSAMAERHPRDAVETLAWDDELRGQVRAYLQAYRRALDSASDDRTRADLLAMDTLSIRVGTAAGEVHGIVLLPTHPLRLAWVAAHDELLRKWAGEVAQLGASKTQRAESVDLSLASCLSAANTPFTVIDREGNAFAYSEELTHGAALYLPPGDAEPQASSEAVCAAIDVVRDSAGMSAVSGALSDRLCSYRTSHPGIGVLRLMAVNPGSGALLRRALDEIVLPQNLGESNDDRLGVPPRLEVFAYSDHLSYTDPVADLRRLQREVASSEAERSANHLVPPMGLAVRSLRHIVQDREGHHLAVIQDLLQGEITALPPETVSGSASFQDLLTPLAVDRLKDDASAGWCVSPALKPRGPARLTSDIVDAHRAHQNAVAAHLELGAPTPALSIRLDPQDLERIRTIHRRADWVITVARGISIELYEDARLTGPDGNACLLDYAPDFLEGLGDRVTVTTAHHDEVLRILGENLERLRISSSDAAAQILERLSLVSGRLALRLLGDTSRASEAVSLAALIAHLEHREQLDGLIVIPVDAHPEIFAPPARGGDEPARRCDLLFVRVTQRSLRIECVEVKARREGTLPMTLADRIVDQLETTSEFLRSRFFATDPPRVDSALQRSRLAGLLHYYAQRSARYGLIEATRLEDVHRNIDRLLEDQPVSPEITMRGYVISLMGTAGFPARHRNVPITVLTGGDLGQAGFTVPGIHDSPGSLEREFTPPQSDELEQVPSSAQAPQRQEESTGTDEDLGAEILAERAPSPLEAAELSKVAVTLGNSEAGTPVSWEVSTNGSPHAFILGIPGQGKSVTTRHIIREFGAQGLPSIVLDFHGDMADDPPDGAQVVDAAAGLPFSPFELAKRDIRAVNENAWEVAEIITYVCGLGEIQRNNVYNGLRQAYLLKGDDISLPTMAQFADAVEEVEQGARGRNARDRIRPLTDFGLFADEPEESFAITWRSGLVVNLSTLNLETVQLAAGAFLLRKIYREMFRWEQARHLRLAIVLDEAHRLARDVTLPKIMKEGRKYGVSVVVSSQGAADFHRDVLGNAGTKIVFRTNYPASKVVAGFLRGRDGQDLSQQIEQLSVGCAYVATPDHSQARRVYMTA</sequence>
<dbReference type="Pfam" id="PF01935">
    <property type="entry name" value="DUF87"/>
    <property type="match status" value="1"/>
</dbReference>
<dbReference type="RefSeq" id="WP_397084107.1">
    <property type="nucleotide sequence ID" value="NZ_JBITGY010000006.1"/>
</dbReference>
<keyword evidence="3" id="KW-0547">Nucleotide-binding</keyword>
<reference evidence="3 4" key="1">
    <citation type="submission" date="2024-10" db="EMBL/GenBank/DDBJ databases">
        <title>The Natural Products Discovery Center: Release of the First 8490 Sequenced Strains for Exploring Actinobacteria Biosynthetic Diversity.</title>
        <authorList>
            <person name="Kalkreuter E."/>
            <person name="Kautsar S.A."/>
            <person name="Yang D."/>
            <person name="Bader C.D."/>
            <person name="Teijaro C.N."/>
            <person name="Fluegel L."/>
            <person name="Davis C.M."/>
            <person name="Simpson J.R."/>
            <person name="Lauterbach L."/>
            <person name="Steele A.D."/>
            <person name="Gui C."/>
            <person name="Meng S."/>
            <person name="Li G."/>
            <person name="Viehrig K."/>
            <person name="Ye F."/>
            <person name="Su P."/>
            <person name="Kiefer A.F."/>
            <person name="Nichols A."/>
            <person name="Cepeda A.J."/>
            <person name="Yan W."/>
            <person name="Fan B."/>
            <person name="Jiang Y."/>
            <person name="Adhikari A."/>
            <person name="Zheng C.-J."/>
            <person name="Schuster L."/>
            <person name="Cowan T.M."/>
            <person name="Smanski M.J."/>
            <person name="Chevrette M.G."/>
            <person name="De Carvalho L.P.S."/>
            <person name="Shen B."/>
        </authorList>
    </citation>
    <scope>NUCLEOTIDE SEQUENCE [LARGE SCALE GENOMIC DNA]</scope>
    <source>
        <strain evidence="3 4">NPDC050545</strain>
    </source>
</reference>
<accession>A0ABW7YWJ3</accession>
<keyword evidence="3" id="KW-0067">ATP-binding</keyword>
<evidence type="ECO:0000256" key="1">
    <source>
        <dbReference type="SAM" id="MobiDB-lite"/>
    </source>
</evidence>
<proteinExistence type="predicted"/>
<name>A0ABW7YWJ3_9ACTN</name>
<dbReference type="GO" id="GO:0005524">
    <property type="term" value="F:ATP binding"/>
    <property type="evidence" value="ECO:0007669"/>
    <property type="project" value="UniProtKB-KW"/>
</dbReference>
<dbReference type="InterPro" id="IPR027417">
    <property type="entry name" value="P-loop_NTPase"/>
</dbReference>
<evidence type="ECO:0000313" key="4">
    <source>
        <dbReference type="Proteomes" id="UP001612741"/>
    </source>
</evidence>
<keyword evidence="4" id="KW-1185">Reference proteome</keyword>
<protein>
    <submittedName>
        <fullName evidence="3">ATP-binding protein</fullName>
    </submittedName>
</protein>
<dbReference type="EMBL" id="JBITGY010000006">
    <property type="protein sequence ID" value="MFI6500295.1"/>
    <property type="molecule type" value="Genomic_DNA"/>
</dbReference>
<comment type="caution">
    <text evidence="3">The sequence shown here is derived from an EMBL/GenBank/DDBJ whole genome shotgun (WGS) entry which is preliminary data.</text>
</comment>
<dbReference type="Proteomes" id="UP001612741">
    <property type="component" value="Unassembled WGS sequence"/>
</dbReference>
<dbReference type="Gene3D" id="3.40.50.300">
    <property type="entry name" value="P-loop containing nucleotide triphosphate hydrolases"/>
    <property type="match status" value="2"/>
</dbReference>
<feature type="region of interest" description="Disordered" evidence="1">
    <location>
        <begin position="1221"/>
        <end position="1265"/>
    </location>
</feature>
<evidence type="ECO:0000313" key="3">
    <source>
        <dbReference type="EMBL" id="MFI6500295.1"/>
    </source>
</evidence>
<dbReference type="SUPFAM" id="SSF52540">
    <property type="entry name" value="P-loop containing nucleoside triphosphate hydrolases"/>
    <property type="match status" value="1"/>
</dbReference>
<evidence type="ECO:0000259" key="2">
    <source>
        <dbReference type="Pfam" id="PF01935"/>
    </source>
</evidence>
<feature type="domain" description="Helicase HerA central" evidence="2">
    <location>
        <begin position="1298"/>
        <end position="1497"/>
    </location>
</feature>
<organism evidence="3 4">
    <name type="scientific">Nonomuraea typhae</name>
    <dbReference type="NCBI Taxonomy" id="2603600"/>
    <lineage>
        <taxon>Bacteria</taxon>
        <taxon>Bacillati</taxon>
        <taxon>Actinomycetota</taxon>
        <taxon>Actinomycetes</taxon>
        <taxon>Streptosporangiales</taxon>
        <taxon>Streptosporangiaceae</taxon>
        <taxon>Nonomuraea</taxon>
    </lineage>
</organism>
<dbReference type="InterPro" id="IPR002789">
    <property type="entry name" value="HerA_central"/>
</dbReference>
<gene>
    <name evidence="3" type="ORF">ACIBG2_23130</name>
</gene>
<dbReference type="CDD" id="cd01127">
    <property type="entry name" value="TrwB_TraG_TraD_VirD4"/>
    <property type="match status" value="1"/>
</dbReference>
<dbReference type="InterPro" id="IPR008571">
    <property type="entry name" value="HerA-like"/>
</dbReference>